<evidence type="ECO:0000256" key="2">
    <source>
        <dbReference type="ARBA" id="ARBA00009463"/>
    </source>
</evidence>
<evidence type="ECO:0000256" key="1">
    <source>
        <dbReference type="ARBA" id="ARBA00005086"/>
    </source>
</evidence>
<dbReference type="GO" id="GO:0070403">
    <property type="term" value="F:NAD+ binding"/>
    <property type="evidence" value="ECO:0007669"/>
    <property type="project" value="InterPro"/>
</dbReference>
<dbReference type="PANTHER" id="PTHR48075">
    <property type="entry name" value="3-HYDROXYACYL-COA DEHYDROGENASE FAMILY PROTEIN"/>
    <property type="match status" value="1"/>
</dbReference>
<dbReference type="InterPro" id="IPR022694">
    <property type="entry name" value="3-OHacyl-CoA_DH"/>
</dbReference>
<dbReference type="PIRSF" id="PIRSF000105">
    <property type="entry name" value="HCDH"/>
    <property type="match status" value="1"/>
</dbReference>
<dbReference type="InterPro" id="IPR036291">
    <property type="entry name" value="NAD(P)-bd_dom_sf"/>
</dbReference>
<keyword evidence="5" id="KW-1185">Reference proteome</keyword>
<keyword evidence="3" id="KW-0560">Oxidoreductase</keyword>
<dbReference type="SUPFAM" id="SSF51735">
    <property type="entry name" value="NAD(P)-binding Rossmann-fold domains"/>
    <property type="match status" value="1"/>
</dbReference>
<accession>A0A1X1T3L2</accession>
<dbReference type="SUPFAM" id="SSF48179">
    <property type="entry name" value="6-phosphogluconate dehydrogenase C-terminal domain-like"/>
    <property type="match status" value="1"/>
</dbReference>
<dbReference type="GO" id="GO:0006635">
    <property type="term" value="P:fatty acid beta-oxidation"/>
    <property type="evidence" value="ECO:0007669"/>
    <property type="project" value="TreeGrafter"/>
</dbReference>
<sequence length="305" mass="31520">MLTSDFGFARAAVVGAGLMGSRIAGVLAAAGLDVVLTDTNTRVLDDAVAEASEVAGPGRGKVTAVADLAAAVGDADLVIEAIIEDLAIKQGLFERLAALAPSAVLATNTSVLPVGAVTERVPDGGRAIGMHWWNPPDLIPIVEVVPSARTAAATVDRVMGFLAHAGKTPVRVGRDVPGFIGNRLQHALWREAIALVAEGVCDAETVDLVVRNTIGLRLATLGPLENADYVGLDLTLAIHEAVIPSLDSHPHPSPLLRAMVADGQLGARTGHGFLDWPQGARERAAARLAAHITSQLESIALEGKS</sequence>
<evidence type="ECO:0000313" key="5">
    <source>
        <dbReference type="Proteomes" id="UP000467385"/>
    </source>
</evidence>
<dbReference type="Pfam" id="PF02737">
    <property type="entry name" value="3HCDH_N"/>
    <property type="match status" value="1"/>
</dbReference>
<comment type="similarity">
    <text evidence="2">Belongs to the 3-hydroxyacyl-CoA dehydrogenase family.</text>
</comment>
<dbReference type="STRING" id="44010.AWC00_18575"/>
<dbReference type="InterPro" id="IPR006176">
    <property type="entry name" value="3-OHacyl-CoA_DH_NAD-bd"/>
</dbReference>
<dbReference type="InterPro" id="IPR013328">
    <property type="entry name" value="6PGD_dom2"/>
</dbReference>
<dbReference type="OrthoDB" id="9771883at2"/>
<dbReference type="Pfam" id="PF00725">
    <property type="entry name" value="3HCDH"/>
    <property type="match status" value="1"/>
</dbReference>
<dbReference type="Gene3D" id="3.40.50.720">
    <property type="entry name" value="NAD(P)-binding Rossmann-like Domain"/>
    <property type="match status" value="1"/>
</dbReference>
<dbReference type="Gene3D" id="1.10.1040.10">
    <property type="entry name" value="N-(1-d-carboxylethyl)-l-norvaline Dehydrogenase, domain 2"/>
    <property type="match status" value="1"/>
</dbReference>
<dbReference type="Proteomes" id="UP000467385">
    <property type="component" value="Chromosome"/>
</dbReference>
<dbReference type="InterPro" id="IPR006108">
    <property type="entry name" value="3HC_DH_C"/>
</dbReference>
<evidence type="ECO:0000256" key="3">
    <source>
        <dbReference type="ARBA" id="ARBA00023002"/>
    </source>
</evidence>
<dbReference type="GO" id="GO:0008691">
    <property type="term" value="F:3-hydroxybutyryl-CoA dehydrogenase activity"/>
    <property type="evidence" value="ECO:0007669"/>
    <property type="project" value="TreeGrafter"/>
</dbReference>
<reference evidence="4 5" key="1">
    <citation type="journal article" date="2019" name="Emerg. Microbes Infect.">
        <title>Comprehensive subspecies identification of 175 nontuberculous mycobacteria species based on 7547 genomic profiles.</title>
        <authorList>
            <person name="Matsumoto Y."/>
            <person name="Kinjo T."/>
            <person name="Motooka D."/>
            <person name="Nabeya D."/>
            <person name="Jung N."/>
            <person name="Uechi K."/>
            <person name="Horii T."/>
            <person name="Iida T."/>
            <person name="Fujita J."/>
            <person name="Nakamura S."/>
        </authorList>
    </citation>
    <scope>NUCLEOTIDE SEQUENCE [LARGE SCALE GENOMIC DNA]</scope>
    <source>
        <strain evidence="4 5">JCM 14738</strain>
    </source>
</reference>
<evidence type="ECO:0000313" key="4">
    <source>
        <dbReference type="EMBL" id="BBZ39392.1"/>
    </source>
</evidence>
<comment type="pathway">
    <text evidence="1">Lipid metabolism; butanoate metabolism.</text>
</comment>
<protein>
    <submittedName>
        <fullName evidence="4">3-hydroxybutyryl-CoA dehydrogenase FadB</fullName>
    </submittedName>
</protein>
<organism evidence="4 5">
    <name type="scientific">Mycobacterium conspicuum</name>
    <dbReference type="NCBI Taxonomy" id="44010"/>
    <lineage>
        <taxon>Bacteria</taxon>
        <taxon>Bacillati</taxon>
        <taxon>Actinomycetota</taxon>
        <taxon>Actinomycetes</taxon>
        <taxon>Mycobacteriales</taxon>
        <taxon>Mycobacteriaceae</taxon>
        <taxon>Mycobacterium</taxon>
    </lineage>
</organism>
<dbReference type="InterPro" id="IPR008927">
    <property type="entry name" value="6-PGluconate_DH-like_C_sf"/>
</dbReference>
<gene>
    <name evidence="4" type="primary">fadB3</name>
    <name evidence="4" type="ORF">MCNS_24550</name>
</gene>
<dbReference type="RefSeq" id="WP_085234216.1">
    <property type="nucleotide sequence ID" value="NZ_AP022613.1"/>
</dbReference>
<name>A0A1X1T3L2_9MYCO</name>
<dbReference type="PANTHER" id="PTHR48075:SF5">
    <property type="entry name" value="3-HYDROXYBUTYRYL-COA DEHYDROGENASE"/>
    <property type="match status" value="1"/>
</dbReference>
<dbReference type="AlphaFoldDB" id="A0A1X1T3L2"/>
<proteinExistence type="inferred from homology"/>
<dbReference type="EMBL" id="AP022613">
    <property type="protein sequence ID" value="BBZ39392.1"/>
    <property type="molecule type" value="Genomic_DNA"/>
</dbReference>